<dbReference type="PANTHER" id="PTHR24064">
    <property type="entry name" value="SOLUTE CARRIER FAMILY 22 MEMBER"/>
    <property type="match status" value="1"/>
</dbReference>
<feature type="transmembrane region" description="Helical" evidence="5">
    <location>
        <begin position="377"/>
        <end position="398"/>
    </location>
</feature>
<gene>
    <name evidence="7" type="ORF">SEUCBS140593_004568</name>
</gene>
<dbReference type="InterPro" id="IPR020846">
    <property type="entry name" value="MFS_dom"/>
</dbReference>
<organism evidence="7 8">
    <name type="scientific">Sporothrix eucalyptigena</name>
    <dbReference type="NCBI Taxonomy" id="1812306"/>
    <lineage>
        <taxon>Eukaryota</taxon>
        <taxon>Fungi</taxon>
        <taxon>Dikarya</taxon>
        <taxon>Ascomycota</taxon>
        <taxon>Pezizomycotina</taxon>
        <taxon>Sordariomycetes</taxon>
        <taxon>Sordariomycetidae</taxon>
        <taxon>Ophiostomatales</taxon>
        <taxon>Ophiostomataceae</taxon>
        <taxon>Sporothrix</taxon>
    </lineage>
</organism>
<feature type="transmembrane region" description="Helical" evidence="5">
    <location>
        <begin position="70"/>
        <end position="90"/>
    </location>
</feature>
<keyword evidence="4 5" id="KW-0472">Membrane</keyword>
<feature type="transmembrane region" description="Helical" evidence="5">
    <location>
        <begin position="160"/>
        <end position="186"/>
    </location>
</feature>
<protein>
    <recommendedName>
        <fullName evidence="6">Major facilitator superfamily (MFS) profile domain-containing protein</fullName>
    </recommendedName>
</protein>
<feature type="transmembrane region" description="Helical" evidence="5">
    <location>
        <begin position="198"/>
        <end position="219"/>
    </location>
</feature>
<evidence type="ECO:0000313" key="8">
    <source>
        <dbReference type="Proteomes" id="UP001642482"/>
    </source>
</evidence>
<feature type="transmembrane region" description="Helical" evidence="5">
    <location>
        <begin position="22"/>
        <end position="50"/>
    </location>
</feature>
<dbReference type="Proteomes" id="UP001642482">
    <property type="component" value="Unassembled WGS sequence"/>
</dbReference>
<evidence type="ECO:0000313" key="7">
    <source>
        <dbReference type="EMBL" id="CAK7221438.1"/>
    </source>
</evidence>
<proteinExistence type="predicted"/>
<keyword evidence="8" id="KW-1185">Reference proteome</keyword>
<evidence type="ECO:0000256" key="5">
    <source>
        <dbReference type="SAM" id="Phobius"/>
    </source>
</evidence>
<feature type="transmembrane region" description="Helical" evidence="5">
    <location>
        <begin position="272"/>
        <end position="290"/>
    </location>
</feature>
<dbReference type="PROSITE" id="PS50850">
    <property type="entry name" value="MFS"/>
    <property type="match status" value="1"/>
</dbReference>
<comment type="caution">
    <text evidence="7">The sequence shown here is derived from an EMBL/GenBank/DDBJ whole genome shotgun (WGS) entry which is preliminary data.</text>
</comment>
<feature type="domain" description="Major facilitator superfamily (MFS) profile" evidence="6">
    <location>
        <begin position="22"/>
        <end position="463"/>
    </location>
</feature>
<comment type="subcellular location">
    <subcellularLocation>
        <location evidence="1">Membrane</location>
        <topology evidence="1">Multi-pass membrane protein</topology>
    </subcellularLocation>
</comment>
<keyword evidence="2 5" id="KW-0812">Transmembrane</keyword>
<dbReference type="InterPro" id="IPR036259">
    <property type="entry name" value="MFS_trans_sf"/>
</dbReference>
<evidence type="ECO:0000256" key="2">
    <source>
        <dbReference type="ARBA" id="ARBA00022692"/>
    </source>
</evidence>
<feature type="transmembrane region" description="Helical" evidence="5">
    <location>
        <begin position="317"/>
        <end position="337"/>
    </location>
</feature>
<name>A0ABP0BPB9_9PEZI</name>
<dbReference type="SUPFAM" id="SSF103473">
    <property type="entry name" value="MFS general substrate transporter"/>
    <property type="match status" value="1"/>
</dbReference>
<feature type="transmembrane region" description="Helical" evidence="5">
    <location>
        <begin position="435"/>
        <end position="458"/>
    </location>
</feature>
<dbReference type="EMBL" id="CAWUHD010000040">
    <property type="protein sequence ID" value="CAK7221438.1"/>
    <property type="molecule type" value="Genomic_DNA"/>
</dbReference>
<evidence type="ECO:0000256" key="4">
    <source>
        <dbReference type="ARBA" id="ARBA00023136"/>
    </source>
</evidence>
<dbReference type="CDD" id="cd17364">
    <property type="entry name" value="MFS_PhT"/>
    <property type="match status" value="1"/>
</dbReference>
<dbReference type="Gene3D" id="1.20.1250.20">
    <property type="entry name" value="MFS general substrate transporter like domains"/>
    <property type="match status" value="1"/>
</dbReference>
<evidence type="ECO:0000259" key="6">
    <source>
        <dbReference type="PROSITE" id="PS50850"/>
    </source>
</evidence>
<feature type="transmembrane region" description="Helical" evidence="5">
    <location>
        <begin position="122"/>
        <end position="140"/>
    </location>
</feature>
<dbReference type="InterPro" id="IPR005828">
    <property type="entry name" value="MFS_sugar_transport-like"/>
</dbReference>
<reference evidence="7 8" key="1">
    <citation type="submission" date="2024-01" db="EMBL/GenBank/DDBJ databases">
        <authorList>
            <person name="Allen C."/>
            <person name="Tagirdzhanova G."/>
        </authorList>
    </citation>
    <scope>NUCLEOTIDE SEQUENCE [LARGE SCALE GENOMIC DNA]</scope>
</reference>
<accession>A0ABP0BPB9</accession>
<keyword evidence="3 5" id="KW-1133">Transmembrane helix</keyword>
<evidence type="ECO:0000256" key="1">
    <source>
        <dbReference type="ARBA" id="ARBA00004141"/>
    </source>
</evidence>
<dbReference type="Pfam" id="PF00083">
    <property type="entry name" value="Sugar_tr"/>
    <property type="match status" value="1"/>
</dbReference>
<sequence length="520" mass="56354">MSSLPNDITVVERRTFMAKVRFLTITGVGQFADGYLNTTIGLVIPMLGYLYWQDNKNTVPAIQQDTMKSALPIGMILGQVLFGIFGDAFGRHSVYGRELMLTMAGTLLVITMPPHISQQGIVGWITVFRVVTGLGVGGDYPMTASLAGEEDLGWSRRKNVLAAFSWSGVGALGAAVVFVVLLAAFKSSIQEDLYQLQWVWRLLLGIGLVPCALTLYARLRIRETQPYKQYVEERNRQREGGDAINSDTGTRGLHEQFTDFSAYFSEWCHLRTLLSVSLIWFLFDIAFYGVNLNQSVILARIGFSGGSTPWEVLHNTAVGNIIQVSAGYVPGYWIGIFLPDILGHRRQQILGSAIITVIYAIWAGVTNHTSTGGLVTLYTISQFVLNAGLASTTFLIPVEVFPTKVRATSHGIAAASGKIGAVVTSFAFNSATNTIGLNGVLGLLSGIMFLCTLLTYFVPETRGLSLSEIEEDGMYKRKTPRTGLDTVATTPTLGAIVATNSVLEAPGYDSDFGNAIAGKA</sequence>
<feature type="transmembrane region" description="Helical" evidence="5">
    <location>
        <begin position="349"/>
        <end position="365"/>
    </location>
</feature>
<evidence type="ECO:0000256" key="3">
    <source>
        <dbReference type="ARBA" id="ARBA00022989"/>
    </source>
</evidence>